<gene>
    <name evidence="7" type="primary">ymf16</name>
</gene>
<comment type="similarity">
    <text evidence="2">Belongs to the TatC family.</text>
</comment>
<dbReference type="GO" id="GO:0065002">
    <property type="term" value="P:intracellular protein transmembrane transport"/>
    <property type="evidence" value="ECO:0007669"/>
    <property type="project" value="TreeGrafter"/>
</dbReference>
<feature type="transmembrane region" description="Helical" evidence="6">
    <location>
        <begin position="7"/>
        <end position="26"/>
    </location>
</feature>
<reference evidence="7" key="1">
    <citation type="journal article" date="2000" name="Nucleic Acids Res.">
        <title>The mitochondrial genome of the stramenopile alga Chrysodidymus synuroideus. Complete sequence, gene content and genome organization.</title>
        <authorList>
            <person name="Chesnick J.M."/>
            <person name="Goff M."/>
            <person name="Graham J."/>
            <person name="Ocampo C."/>
            <person name="Lang B.F."/>
            <person name="Seif E."/>
            <person name="Burger G."/>
        </authorList>
    </citation>
    <scope>NUCLEOTIDE SEQUENCE</scope>
</reference>
<keyword evidence="5 6" id="KW-0472">Membrane</keyword>
<feature type="transmembrane region" description="Helical" evidence="6">
    <location>
        <begin position="213"/>
        <end position="233"/>
    </location>
</feature>
<dbReference type="EMBL" id="AF222718">
    <property type="protein sequence ID" value="AAF36947.1"/>
    <property type="molecule type" value="Genomic_DNA"/>
</dbReference>
<comment type="subcellular location">
    <subcellularLocation>
        <location evidence="1">Membrane</location>
        <topology evidence="1">Multi-pass membrane protein</topology>
    </subcellularLocation>
</comment>
<feature type="transmembrane region" description="Helical" evidence="6">
    <location>
        <begin position="191"/>
        <end position="207"/>
    </location>
</feature>
<evidence type="ECO:0000256" key="4">
    <source>
        <dbReference type="ARBA" id="ARBA00022989"/>
    </source>
</evidence>
<dbReference type="InterPro" id="IPR002033">
    <property type="entry name" value="TatC"/>
</dbReference>
<protein>
    <submittedName>
        <fullName evidence="7">SecY-independent transporter protein</fullName>
    </submittedName>
</protein>
<dbReference type="RefSeq" id="NP_038181.1">
    <property type="nucleotide sequence ID" value="NC_002174.1"/>
</dbReference>
<feature type="transmembrane region" description="Helical" evidence="6">
    <location>
        <begin position="61"/>
        <end position="83"/>
    </location>
</feature>
<evidence type="ECO:0000256" key="6">
    <source>
        <dbReference type="SAM" id="Phobius"/>
    </source>
</evidence>
<dbReference type="GeneID" id="801009"/>
<evidence type="ECO:0000256" key="5">
    <source>
        <dbReference type="ARBA" id="ARBA00023136"/>
    </source>
</evidence>
<dbReference type="AlphaFoldDB" id="Q9MGA2"/>
<keyword evidence="3 6" id="KW-0812">Transmembrane</keyword>
<evidence type="ECO:0000256" key="3">
    <source>
        <dbReference type="ARBA" id="ARBA00022692"/>
    </source>
</evidence>
<dbReference type="GO" id="GO:0033281">
    <property type="term" value="C:TAT protein transport complex"/>
    <property type="evidence" value="ECO:0007669"/>
    <property type="project" value="TreeGrafter"/>
</dbReference>
<evidence type="ECO:0000256" key="1">
    <source>
        <dbReference type="ARBA" id="ARBA00004141"/>
    </source>
</evidence>
<keyword evidence="4 6" id="KW-1133">Transmembrane helix</keyword>
<name>Q9MGA2_9STRA</name>
<accession>Q9MGA2</accession>
<evidence type="ECO:0000256" key="2">
    <source>
        <dbReference type="ARBA" id="ARBA00008882"/>
    </source>
</evidence>
<feature type="transmembrane region" description="Helical" evidence="6">
    <location>
        <begin position="153"/>
        <end position="179"/>
    </location>
</feature>
<dbReference type="PANTHER" id="PTHR30371:SF0">
    <property type="entry name" value="SEC-INDEPENDENT PROTEIN TRANSLOCASE PROTEIN TATC, CHLOROPLASTIC-RELATED"/>
    <property type="match status" value="1"/>
</dbReference>
<sequence>MFYFKELFYRLGFLFLTFILLFFILYNNKETLVLGLCYLLFYIISAQQHSCYFIYTHPTELLSVILSLIFFFCFFFLLPYINWSIIDFFKSGLFKKEYTKLKIYSISFLFIYAVLNLWNFYVILPIVWSFFKNFIPQNINIINFYFELKIKEYFSFLLDFIFIVNFFFIVLFFFYFLFLVKNFYFLLKNKNFLYFIIILLATIFSPPDVIIQIILFIFLIFFFEINILILIFYKKFNKVTY</sequence>
<dbReference type="Pfam" id="PF00902">
    <property type="entry name" value="TatC"/>
    <property type="match status" value="1"/>
</dbReference>
<keyword evidence="7" id="KW-0496">Mitochondrion</keyword>
<dbReference type="GO" id="GO:0043953">
    <property type="term" value="P:protein transport by the Tat complex"/>
    <property type="evidence" value="ECO:0007669"/>
    <property type="project" value="TreeGrafter"/>
</dbReference>
<geneLocation type="mitochondrion" evidence="7"/>
<feature type="transmembrane region" description="Helical" evidence="6">
    <location>
        <begin position="103"/>
        <end position="128"/>
    </location>
</feature>
<organism evidence="7">
    <name type="scientific">Synura synuroidea</name>
    <dbReference type="NCBI Taxonomy" id="47573"/>
    <lineage>
        <taxon>Eukaryota</taxon>
        <taxon>Sar</taxon>
        <taxon>Stramenopiles</taxon>
        <taxon>Ochrophyta</taxon>
        <taxon>Synurophyceae</taxon>
        <taxon>Synurales</taxon>
        <taxon>Mallomonadaceae</taxon>
        <taxon>Synura</taxon>
    </lineage>
</organism>
<evidence type="ECO:0000313" key="7">
    <source>
        <dbReference type="EMBL" id="AAF36947.1"/>
    </source>
</evidence>
<proteinExistence type="inferred from homology"/>
<dbReference type="PANTHER" id="PTHR30371">
    <property type="entry name" value="SEC-INDEPENDENT PROTEIN TRANSLOCASE PROTEIN TATC"/>
    <property type="match status" value="1"/>
</dbReference>
<dbReference type="GO" id="GO:0009977">
    <property type="term" value="F:proton motive force dependent protein transmembrane transporter activity"/>
    <property type="evidence" value="ECO:0007669"/>
    <property type="project" value="TreeGrafter"/>
</dbReference>